<name>A0A830C3E4_9LAMI</name>
<protein>
    <submittedName>
        <fullName evidence="1">Uncharacterized protein</fullName>
    </submittedName>
</protein>
<dbReference type="Proteomes" id="UP000653305">
    <property type="component" value="Unassembled WGS sequence"/>
</dbReference>
<organism evidence="1 2">
    <name type="scientific">Phtheirospermum japonicum</name>
    <dbReference type="NCBI Taxonomy" id="374723"/>
    <lineage>
        <taxon>Eukaryota</taxon>
        <taxon>Viridiplantae</taxon>
        <taxon>Streptophyta</taxon>
        <taxon>Embryophyta</taxon>
        <taxon>Tracheophyta</taxon>
        <taxon>Spermatophyta</taxon>
        <taxon>Magnoliopsida</taxon>
        <taxon>eudicotyledons</taxon>
        <taxon>Gunneridae</taxon>
        <taxon>Pentapetalae</taxon>
        <taxon>asterids</taxon>
        <taxon>lamiids</taxon>
        <taxon>Lamiales</taxon>
        <taxon>Orobanchaceae</taxon>
        <taxon>Orobanchaceae incertae sedis</taxon>
        <taxon>Phtheirospermum</taxon>
    </lineage>
</organism>
<gene>
    <name evidence="1" type="ORF">PHJA_001410400</name>
</gene>
<keyword evidence="2" id="KW-1185">Reference proteome</keyword>
<reference evidence="1" key="1">
    <citation type="submission" date="2020-07" db="EMBL/GenBank/DDBJ databases">
        <title>Ethylene signaling mediates host invasion by parasitic plants.</title>
        <authorList>
            <person name="Yoshida S."/>
        </authorList>
    </citation>
    <scope>NUCLEOTIDE SEQUENCE</scope>
    <source>
        <strain evidence="1">Okayama</strain>
    </source>
</reference>
<evidence type="ECO:0000313" key="1">
    <source>
        <dbReference type="EMBL" id="GFP92662.1"/>
    </source>
</evidence>
<accession>A0A830C3E4</accession>
<proteinExistence type="predicted"/>
<evidence type="ECO:0000313" key="2">
    <source>
        <dbReference type="Proteomes" id="UP000653305"/>
    </source>
</evidence>
<dbReference type="AlphaFoldDB" id="A0A830C3E4"/>
<dbReference type="EMBL" id="BMAC01000286">
    <property type="protein sequence ID" value="GFP92662.1"/>
    <property type="molecule type" value="Genomic_DNA"/>
</dbReference>
<sequence length="62" mass="6817">MPAEIAATNVVHPKITTAMVLLGSWHLIRDMHAMLFRARKMVTGFATGMDAACTIMRTGWSV</sequence>
<comment type="caution">
    <text evidence="1">The sequence shown here is derived from an EMBL/GenBank/DDBJ whole genome shotgun (WGS) entry which is preliminary data.</text>
</comment>